<dbReference type="Proteomes" id="UP001218218">
    <property type="component" value="Unassembled WGS sequence"/>
</dbReference>
<keyword evidence="3" id="KW-1185">Reference proteome</keyword>
<evidence type="ECO:0000256" key="1">
    <source>
        <dbReference type="SAM" id="SignalP"/>
    </source>
</evidence>
<dbReference type="EMBL" id="JARIHO010000048">
    <property type="protein sequence ID" value="KAJ7322922.1"/>
    <property type="molecule type" value="Genomic_DNA"/>
</dbReference>
<protein>
    <submittedName>
        <fullName evidence="2">Uncharacterized protein</fullName>
    </submittedName>
</protein>
<evidence type="ECO:0000313" key="2">
    <source>
        <dbReference type="EMBL" id="KAJ7322922.1"/>
    </source>
</evidence>
<feature type="chain" id="PRO_5042092490" evidence="1">
    <location>
        <begin position="16"/>
        <end position="109"/>
    </location>
</feature>
<comment type="caution">
    <text evidence="2">The sequence shown here is derived from an EMBL/GenBank/DDBJ whole genome shotgun (WGS) entry which is preliminary data.</text>
</comment>
<reference evidence="2" key="1">
    <citation type="submission" date="2023-03" db="EMBL/GenBank/DDBJ databases">
        <title>Massive genome expansion in bonnet fungi (Mycena s.s.) driven by repeated elements and novel gene families across ecological guilds.</title>
        <authorList>
            <consortium name="Lawrence Berkeley National Laboratory"/>
            <person name="Harder C.B."/>
            <person name="Miyauchi S."/>
            <person name="Viragh M."/>
            <person name="Kuo A."/>
            <person name="Thoen E."/>
            <person name="Andreopoulos B."/>
            <person name="Lu D."/>
            <person name="Skrede I."/>
            <person name="Drula E."/>
            <person name="Henrissat B."/>
            <person name="Morin E."/>
            <person name="Kohler A."/>
            <person name="Barry K."/>
            <person name="LaButti K."/>
            <person name="Morin E."/>
            <person name="Salamov A."/>
            <person name="Lipzen A."/>
            <person name="Mereny Z."/>
            <person name="Hegedus B."/>
            <person name="Baldrian P."/>
            <person name="Stursova M."/>
            <person name="Weitz H."/>
            <person name="Taylor A."/>
            <person name="Grigoriev I.V."/>
            <person name="Nagy L.G."/>
            <person name="Martin F."/>
            <person name="Kauserud H."/>
        </authorList>
    </citation>
    <scope>NUCLEOTIDE SEQUENCE</scope>
    <source>
        <strain evidence="2">CBHHK002</strain>
    </source>
</reference>
<proteinExistence type="predicted"/>
<keyword evidence="1" id="KW-0732">Signal</keyword>
<accession>A0AAD6ZHM5</accession>
<name>A0AAD6ZHM5_9AGAR</name>
<sequence>MKFLLVATFITAVSAVPIPQTQIVSPYMTRFTERTTVTHRIRNAAAGLVSKIPEVLSIKRAADDDIFLARALEDTVFASAHDIITQRSYLKPVALPERALTSDDSTIQI</sequence>
<feature type="signal peptide" evidence="1">
    <location>
        <begin position="1"/>
        <end position="15"/>
    </location>
</feature>
<evidence type="ECO:0000313" key="3">
    <source>
        <dbReference type="Proteomes" id="UP001218218"/>
    </source>
</evidence>
<organism evidence="2 3">
    <name type="scientific">Mycena albidolilacea</name>
    <dbReference type="NCBI Taxonomy" id="1033008"/>
    <lineage>
        <taxon>Eukaryota</taxon>
        <taxon>Fungi</taxon>
        <taxon>Dikarya</taxon>
        <taxon>Basidiomycota</taxon>
        <taxon>Agaricomycotina</taxon>
        <taxon>Agaricomycetes</taxon>
        <taxon>Agaricomycetidae</taxon>
        <taxon>Agaricales</taxon>
        <taxon>Marasmiineae</taxon>
        <taxon>Mycenaceae</taxon>
        <taxon>Mycena</taxon>
    </lineage>
</organism>
<gene>
    <name evidence="2" type="ORF">DFH08DRAFT_941660</name>
</gene>
<dbReference type="AlphaFoldDB" id="A0AAD6ZHM5"/>